<keyword evidence="3" id="KW-1185">Reference proteome</keyword>
<accession>A0A8H3FRF6</accession>
<dbReference type="OrthoDB" id="10483019at2759"/>
<dbReference type="Proteomes" id="UP000664203">
    <property type="component" value="Unassembled WGS sequence"/>
</dbReference>
<sequence length="135" mass="14856">MARESTLSVLSNSVGVEENPGPGNTTPQDEENNKAIKYKILYKNDAGKPFKEDEQYNPWPKLMTADEEETTGTDSVLDIVIYVTIRQIAVSTPVSKKDAESEPVQNKDLKSQNLEISSIGSLVLAYSNAHISRAN</sequence>
<name>A0A8H3FRF6_9LECA</name>
<comment type="caution">
    <text evidence="2">The sequence shown here is derived from an EMBL/GenBank/DDBJ whole genome shotgun (WGS) entry which is preliminary data.</text>
</comment>
<evidence type="ECO:0000313" key="3">
    <source>
        <dbReference type="Proteomes" id="UP000664203"/>
    </source>
</evidence>
<reference evidence="2" key="1">
    <citation type="submission" date="2021-03" db="EMBL/GenBank/DDBJ databases">
        <authorList>
            <person name="Tagirdzhanova G."/>
        </authorList>
    </citation>
    <scope>NUCLEOTIDE SEQUENCE</scope>
</reference>
<protein>
    <submittedName>
        <fullName evidence="2">Uncharacterized protein</fullName>
    </submittedName>
</protein>
<dbReference type="AlphaFoldDB" id="A0A8H3FRF6"/>
<feature type="compositionally biased region" description="Polar residues" evidence="1">
    <location>
        <begin position="1"/>
        <end position="14"/>
    </location>
</feature>
<dbReference type="EMBL" id="CAJPDR010000295">
    <property type="protein sequence ID" value="CAF9930851.1"/>
    <property type="molecule type" value="Genomic_DNA"/>
</dbReference>
<gene>
    <name evidence="2" type="ORF">ALECFALPRED_004743</name>
</gene>
<feature type="region of interest" description="Disordered" evidence="1">
    <location>
        <begin position="1"/>
        <end position="33"/>
    </location>
</feature>
<evidence type="ECO:0000256" key="1">
    <source>
        <dbReference type="SAM" id="MobiDB-lite"/>
    </source>
</evidence>
<evidence type="ECO:0000313" key="2">
    <source>
        <dbReference type="EMBL" id="CAF9930851.1"/>
    </source>
</evidence>
<organism evidence="2 3">
    <name type="scientific">Alectoria fallacina</name>
    <dbReference type="NCBI Taxonomy" id="1903189"/>
    <lineage>
        <taxon>Eukaryota</taxon>
        <taxon>Fungi</taxon>
        <taxon>Dikarya</taxon>
        <taxon>Ascomycota</taxon>
        <taxon>Pezizomycotina</taxon>
        <taxon>Lecanoromycetes</taxon>
        <taxon>OSLEUM clade</taxon>
        <taxon>Lecanoromycetidae</taxon>
        <taxon>Lecanorales</taxon>
        <taxon>Lecanorineae</taxon>
        <taxon>Parmeliaceae</taxon>
        <taxon>Alectoria</taxon>
    </lineage>
</organism>
<proteinExistence type="predicted"/>